<gene>
    <name evidence="8" type="ORF">Zmor_010686</name>
</gene>
<dbReference type="EMBL" id="JALNTZ010000003">
    <property type="protein sequence ID" value="KAJ3658976.1"/>
    <property type="molecule type" value="Genomic_DNA"/>
</dbReference>
<keyword evidence="9" id="KW-1185">Reference proteome</keyword>
<evidence type="ECO:0000256" key="2">
    <source>
        <dbReference type="ARBA" id="ARBA00022617"/>
    </source>
</evidence>
<keyword evidence="3" id="KW-0547">Nucleotide-binding</keyword>
<evidence type="ECO:0000313" key="8">
    <source>
        <dbReference type="EMBL" id="KAJ3658976.1"/>
    </source>
</evidence>
<evidence type="ECO:0000256" key="4">
    <source>
        <dbReference type="ARBA" id="ARBA00023004"/>
    </source>
</evidence>
<dbReference type="Pfam" id="PF00211">
    <property type="entry name" value="Guanylate_cyc"/>
    <property type="match status" value="1"/>
</dbReference>
<proteinExistence type="inferred from homology"/>
<dbReference type="PANTHER" id="PTHR45655:SF2">
    <property type="entry name" value="GUANYLATE CYCLASE SOLUBLE SUBUNIT BETA-1"/>
    <property type="match status" value="1"/>
</dbReference>
<dbReference type="PROSITE" id="PS50125">
    <property type="entry name" value="GUANYLATE_CYCLASE_2"/>
    <property type="match status" value="1"/>
</dbReference>
<comment type="cofactor">
    <cofactor evidence="1">
        <name>heme</name>
        <dbReference type="ChEBI" id="CHEBI:30413"/>
    </cofactor>
</comment>
<dbReference type="GO" id="GO:0000166">
    <property type="term" value="F:nucleotide binding"/>
    <property type="evidence" value="ECO:0007669"/>
    <property type="project" value="UniProtKB-KW"/>
</dbReference>
<keyword evidence="5 6" id="KW-0456">Lyase</keyword>
<dbReference type="PANTHER" id="PTHR45655">
    <property type="entry name" value="GUANYLATE CYCLASE SOLUBLE SUBUNIT BETA-2"/>
    <property type="match status" value="1"/>
</dbReference>
<evidence type="ECO:0000256" key="1">
    <source>
        <dbReference type="ARBA" id="ARBA00001971"/>
    </source>
</evidence>
<dbReference type="InterPro" id="IPR029787">
    <property type="entry name" value="Nucleotide_cyclase"/>
</dbReference>
<accession>A0AA38IS80</accession>
<dbReference type="GO" id="GO:0019934">
    <property type="term" value="P:cGMP-mediated signaling"/>
    <property type="evidence" value="ECO:0007669"/>
    <property type="project" value="TreeGrafter"/>
</dbReference>
<dbReference type="SMART" id="SM00044">
    <property type="entry name" value="CYCc"/>
    <property type="match status" value="1"/>
</dbReference>
<dbReference type="GO" id="GO:0004383">
    <property type="term" value="F:guanylate cyclase activity"/>
    <property type="evidence" value="ECO:0007669"/>
    <property type="project" value="TreeGrafter"/>
</dbReference>
<evidence type="ECO:0000256" key="5">
    <source>
        <dbReference type="ARBA" id="ARBA00023239"/>
    </source>
</evidence>
<evidence type="ECO:0000256" key="6">
    <source>
        <dbReference type="RuleBase" id="RU000405"/>
    </source>
</evidence>
<dbReference type="CDD" id="cd07302">
    <property type="entry name" value="CHD"/>
    <property type="match status" value="1"/>
</dbReference>
<sequence length="91" mass="9907">MAVSGLPERCSTHARNIAKLALDMMDRGKSVLHDGEPVRITIGIHSGEVVTGVIGHRMPRYCLFGNTVNLTSRTETTGEPGRINVSEEAYK</sequence>
<name>A0AA38IS80_9CUCU</name>
<dbReference type="InterPro" id="IPR018297">
    <property type="entry name" value="A/G_cyclase_CS"/>
</dbReference>
<comment type="caution">
    <text evidence="8">The sequence shown here is derived from an EMBL/GenBank/DDBJ whole genome shotgun (WGS) entry which is preliminary data.</text>
</comment>
<feature type="domain" description="Guanylate cyclase" evidence="7">
    <location>
        <begin position="1"/>
        <end position="75"/>
    </location>
</feature>
<evidence type="ECO:0000313" key="9">
    <source>
        <dbReference type="Proteomes" id="UP001168821"/>
    </source>
</evidence>
<keyword evidence="2" id="KW-0349">Heme</keyword>
<dbReference type="GO" id="GO:0008074">
    <property type="term" value="C:guanylate cyclase complex, soluble"/>
    <property type="evidence" value="ECO:0007669"/>
    <property type="project" value="TreeGrafter"/>
</dbReference>
<reference evidence="8" key="1">
    <citation type="journal article" date="2023" name="G3 (Bethesda)">
        <title>Whole genome assemblies of Zophobas morio and Tenebrio molitor.</title>
        <authorList>
            <person name="Kaur S."/>
            <person name="Stinson S.A."/>
            <person name="diCenzo G.C."/>
        </authorList>
    </citation>
    <scope>NUCLEOTIDE SEQUENCE</scope>
    <source>
        <strain evidence="8">QUZm001</strain>
    </source>
</reference>
<dbReference type="AlphaFoldDB" id="A0AA38IS80"/>
<protein>
    <recommendedName>
        <fullName evidence="7">Guanylate cyclase domain-containing protein</fullName>
    </recommendedName>
</protein>
<dbReference type="InterPro" id="IPR001054">
    <property type="entry name" value="A/G_cyclase"/>
</dbReference>
<evidence type="ECO:0000259" key="7">
    <source>
        <dbReference type="PROSITE" id="PS50125"/>
    </source>
</evidence>
<dbReference type="PROSITE" id="PS00452">
    <property type="entry name" value="GUANYLATE_CYCLASE_1"/>
    <property type="match status" value="1"/>
</dbReference>
<keyword evidence="4" id="KW-0408">Iron</keyword>
<organism evidence="8 9">
    <name type="scientific">Zophobas morio</name>
    <dbReference type="NCBI Taxonomy" id="2755281"/>
    <lineage>
        <taxon>Eukaryota</taxon>
        <taxon>Metazoa</taxon>
        <taxon>Ecdysozoa</taxon>
        <taxon>Arthropoda</taxon>
        <taxon>Hexapoda</taxon>
        <taxon>Insecta</taxon>
        <taxon>Pterygota</taxon>
        <taxon>Neoptera</taxon>
        <taxon>Endopterygota</taxon>
        <taxon>Coleoptera</taxon>
        <taxon>Polyphaga</taxon>
        <taxon>Cucujiformia</taxon>
        <taxon>Tenebrionidae</taxon>
        <taxon>Zophobas</taxon>
    </lineage>
</organism>
<keyword evidence="2" id="KW-0479">Metal-binding</keyword>
<dbReference type="Gene3D" id="3.30.70.1230">
    <property type="entry name" value="Nucleotide cyclase"/>
    <property type="match status" value="1"/>
</dbReference>
<dbReference type="Proteomes" id="UP001168821">
    <property type="component" value="Unassembled WGS sequence"/>
</dbReference>
<comment type="similarity">
    <text evidence="6">Belongs to the adenylyl cyclase class-4/guanylyl cyclase family.</text>
</comment>
<dbReference type="GO" id="GO:0070482">
    <property type="term" value="P:response to oxygen levels"/>
    <property type="evidence" value="ECO:0007669"/>
    <property type="project" value="TreeGrafter"/>
</dbReference>
<evidence type="ECO:0000256" key="3">
    <source>
        <dbReference type="ARBA" id="ARBA00022741"/>
    </source>
</evidence>
<dbReference type="SUPFAM" id="SSF55073">
    <property type="entry name" value="Nucleotide cyclase"/>
    <property type="match status" value="1"/>
</dbReference>